<evidence type="ECO:0000313" key="1">
    <source>
        <dbReference type="EMBL" id="VAX36245.1"/>
    </source>
</evidence>
<accession>A0A3B1DVZ4</accession>
<dbReference type="AlphaFoldDB" id="A0A3B1DVZ4"/>
<proteinExistence type="predicted"/>
<dbReference type="EMBL" id="UOGJ01000089">
    <property type="protein sequence ID" value="VAX36245.1"/>
    <property type="molecule type" value="Genomic_DNA"/>
</dbReference>
<protein>
    <submittedName>
        <fullName evidence="1">Uncharacterized protein</fullName>
    </submittedName>
</protein>
<gene>
    <name evidence="1" type="ORF">MNBD_UNCLBAC01-1427</name>
</gene>
<reference evidence="1" key="1">
    <citation type="submission" date="2018-06" db="EMBL/GenBank/DDBJ databases">
        <authorList>
            <person name="Zhirakovskaya E."/>
        </authorList>
    </citation>
    <scope>NUCLEOTIDE SEQUENCE</scope>
</reference>
<organism evidence="1">
    <name type="scientific">hydrothermal vent metagenome</name>
    <dbReference type="NCBI Taxonomy" id="652676"/>
    <lineage>
        <taxon>unclassified sequences</taxon>
        <taxon>metagenomes</taxon>
        <taxon>ecological metagenomes</taxon>
    </lineage>
</organism>
<sequence>MSTNGKKMGMNYQCSVCHKEIQGDMFTYIEHTEKHIIDEIKASHPEWVENDGLCKKCMEYYQNQLKGKKSSH</sequence>
<name>A0A3B1DVZ4_9ZZZZ</name>